<dbReference type="InParanoid" id="D6W6R2"/>
<evidence type="ECO:0000313" key="2">
    <source>
        <dbReference type="Proteomes" id="UP000007266"/>
    </source>
</evidence>
<dbReference type="HOGENOM" id="CLU_1013125_0_0_1"/>
<evidence type="ECO:0000313" key="1">
    <source>
        <dbReference type="EMBL" id="EFA10958.1"/>
    </source>
</evidence>
<sequence>MGRRVPGVWWCVAVDGALSFSGKLFINQRAFIALRLQAERESELYSGPVAERPAWCNIRGVATPAVLTCLLGANRSIVLLLLLPILLPVESCQYRARPCNFQTPTSVSASLNGKMFRVCRARDEQGCIVWWRTKITESVTVHLDHRAKARQQVATLTRTGNCRSTSASTDTSSSNFSRKKTYRFVLRYKIRALDRYCVSYAPRADNAHFYFARATLAALIHTTQLSNQTFRNCDTKIVVLTNLQETAPIFALTLNSQLKVSRFNVYFATVNLNTV</sequence>
<accession>D6W6R2</accession>
<keyword evidence="2" id="KW-1185">Reference proteome</keyword>
<name>D6W6R2_TRICA</name>
<dbReference type="Proteomes" id="UP000007266">
    <property type="component" value="Linkage group 1"/>
</dbReference>
<reference evidence="1 2" key="1">
    <citation type="journal article" date="2008" name="Nature">
        <title>The genome of the model beetle and pest Tribolium castaneum.</title>
        <authorList>
            <consortium name="Tribolium Genome Sequencing Consortium"/>
            <person name="Richards S."/>
            <person name="Gibbs R.A."/>
            <person name="Weinstock G.M."/>
            <person name="Brown S.J."/>
            <person name="Denell R."/>
            <person name="Beeman R.W."/>
            <person name="Gibbs R."/>
            <person name="Beeman R.W."/>
            <person name="Brown S.J."/>
            <person name="Bucher G."/>
            <person name="Friedrich M."/>
            <person name="Grimmelikhuijzen C.J."/>
            <person name="Klingler M."/>
            <person name="Lorenzen M."/>
            <person name="Richards S."/>
            <person name="Roth S."/>
            <person name="Schroder R."/>
            <person name="Tautz D."/>
            <person name="Zdobnov E.M."/>
            <person name="Muzny D."/>
            <person name="Gibbs R.A."/>
            <person name="Weinstock G.M."/>
            <person name="Attaway T."/>
            <person name="Bell S."/>
            <person name="Buhay C.J."/>
            <person name="Chandrabose M.N."/>
            <person name="Chavez D."/>
            <person name="Clerk-Blankenburg K.P."/>
            <person name="Cree A."/>
            <person name="Dao M."/>
            <person name="Davis C."/>
            <person name="Chacko J."/>
            <person name="Dinh H."/>
            <person name="Dugan-Rocha S."/>
            <person name="Fowler G."/>
            <person name="Garner T.T."/>
            <person name="Garnes J."/>
            <person name="Gnirke A."/>
            <person name="Hawes A."/>
            <person name="Hernandez J."/>
            <person name="Hines S."/>
            <person name="Holder M."/>
            <person name="Hume J."/>
            <person name="Jhangiani S.N."/>
            <person name="Joshi V."/>
            <person name="Khan Z.M."/>
            <person name="Jackson L."/>
            <person name="Kovar C."/>
            <person name="Kowis A."/>
            <person name="Lee S."/>
            <person name="Lewis L.R."/>
            <person name="Margolis J."/>
            <person name="Morgan M."/>
            <person name="Nazareth L.V."/>
            <person name="Nguyen N."/>
            <person name="Okwuonu G."/>
            <person name="Parker D."/>
            <person name="Richards S."/>
            <person name="Ruiz S.J."/>
            <person name="Santibanez J."/>
            <person name="Savard J."/>
            <person name="Scherer S.E."/>
            <person name="Schneider B."/>
            <person name="Sodergren E."/>
            <person name="Tautz D."/>
            <person name="Vattahil S."/>
            <person name="Villasana D."/>
            <person name="White C.S."/>
            <person name="Wright R."/>
            <person name="Park Y."/>
            <person name="Beeman R.W."/>
            <person name="Lord J."/>
            <person name="Oppert B."/>
            <person name="Lorenzen M."/>
            <person name="Brown S."/>
            <person name="Wang L."/>
            <person name="Savard J."/>
            <person name="Tautz D."/>
            <person name="Richards S."/>
            <person name="Weinstock G."/>
            <person name="Gibbs R.A."/>
            <person name="Liu Y."/>
            <person name="Worley K."/>
            <person name="Weinstock G."/>
            <person name="Elsik C.G."/>
            <person name="Reese J.T."/>
            <person name="Elhaik E."/>
            <person name="Landan G."/>
            <person name="Graur D."/>
            <person name="Arensburger P."/>
            <person name="Atkinson P."/>
            <person name="Beeman R.W."/>
            <person name="Beidler J."/>
            <person name="Brown S.J."/>
            <person name="Demuth J.P."/>
            <person name="Drury D.W."/>
            <person name="Du Y.Z."/>
            <person name="Fujiwara H."/>
            <person name="Lorenzen M."/>
            <person name="Maselli V."/>
            <person name="Osanai M."/>
            <person name="Park Y."/>
            <person name="Robertson H.M."/>
            <person name="Tu Z."/>
            <person name="Wang J.J."/>
            <person name="Wang S."/>
            <person name="Richards S."/>
            <person name="Song H."/>
            <person name="Zhang L."/>
            <person name="Sodergren E."/>
            <person name="Werner D."/>
            <person name="Stanke M."/>
            <person name="Morgenstern B."/>
            <person name="Solovyev V."/>
            <person name="Kosarev P."/>
            <person name="Brown G."/>
            <person name="Chen H.C."/>
            <person name="Ermolaeva O."/>
            <person name="Hlavina W."/>
            <person name="Kapustin Y."/>
            <person name="Kiryutin B."/>
            <person name="Kitts P."/>
            <person name="Maglott D."/>
            <person name="Pruitt K."/>
            <person name="Sapojnikov V."/>
            <person name="Souvorov A."/>
            <person name="Mackey A.J."/>
            <person name="Waterhouse R.M."/>
            <person name="Wyder S."/>
            <person name="Zdobnov E.M."/>
            <person name="Zdobnov E.M."/>
            <person name="Wyder S."/>
            <person name="Kriventseva E.V."/>
            <person name="Kadowaki T."/>
            <person name="Bork P."/>
            <person name="Aranda M."/>
            <person name="Bao R."/>
            <person name="Beermann A."/>
            <person name="Berns N."/>
            <person name="Bolognesi R."/>
            <person name="Bonneton F."/>
            <person name="Bopp D."/>
            <person name="Brown S.J."/>
            <person name="Bucher G."/>
            <person name="Butts T."/>
            <person name="Chaumot A."/>
            <person name="Denell R.E."/>
            <person name="Ferrier D.E."/>
            <person name="Friedrich M."/>
            <person name="Gordon C.M."/>
            <person name="Jindra M."/>
            <person name="Klingler M."/>
            <person name="Lan Q."/>
            <person name="Lattorff H.M."/>
            <person name="Laudet V."/>
            <person name="von Levetsow C."/>
            <person name="Liu Z."/>
            <person name="Lutz R."/>
            <person name="Lynch J.A."/>
            <person name="da Fonseca R.N."/>
            <person name="Posnien N."/>
            <person name="Reuter R."/>
            <person name="Roth S."/>
            <person name="Savard J."/>
            <person name="Schinko J.B."/>
            <person name="Schmitt C."/>
            <person name="Schoppmeier M."/>
            <person name="Schroder R."/>
            <person name="Shippy T.D."/>
            <person name="Simonnet F."/>
            <person name="Marques-Souza H."/>
            <person name="Tautz D."/>
            <person name="Tomoyasu Y."/>
            <person name="Trauner J."/>
            <person name="Van der Zee M."/>
            <person name="Vervoort M."/>
            <person name="Wittkopp N."/>
            <person name="Wimmer E.A."/>
            <person name="Yang X."/>
            <person name="Jones A.K."/>
            <person name="Sattelle D.B."/>
            <person name="Ebert P.R."/>
            <person name="Nelson D."/>
            <person name="Scott J.G."/>
            <person name="Beeman R.W."/>
            <person name="Muthukrishnan S."/>
            <person name="Kramer K.J."/>
            <person name="Arakane Y."/>
            <person name="Beeman R.W."/>
            <person name="Zhu Q."/>
            <person name="Hogenkamp D."/>
            <person name="Dixit R."/>
            <person name="Oppert B."/>
            <person name="Jiang H."/>
            <person name="Zou Z."/>
            <person name="Marshall J."/>
            <person name="Elpidina E."/>
            <person name="Vinokurov K."/>
            <person name="Oppert C."/>
            <person name="Zou Z."/>
            <person name="Evans J."/>
            <person name="Lu Z."/>
            <person name="Zhao P."/>
            <person name="Sumathipala N."/>
            <person name="Altincicek B."/>
            <person name="Vilcinskas A."/>
            <person name="Williams M."/>
            <person name="Hultmark D."/>
            <person name="Hetru C."/>
            <person name="Jiang H."/>
            <person name="Grimmelikhuijzen C.J."/>
            <person name="Hauser F."/>
            <person name="Cazzamali G."/>
            <person name="Williamson M."/>
            <person name="Park Y."/>
            <person name="Li B."/>
            <person name="Tanaka Y."/>
            <person name="Predel R."/>
            <person name="Neupert S."/>
            <person name="Schachtner J."/>
            <person name="Verleyen P."/>
            <person name="Raible F."/>
            <person name="Bork P."/>
            <person name="Friedrich M."/>
            <person name="Walden K.K."/>
            <person name="Robertson H.M."/>
            <person name="Angeli S."/>
            <person name="Foret S."/>
            <person name="Bucher G."/>
            <person name="Schuetz S."/>
            <person name="Maleszka R."/>
            <person name="Wimmer E.A."/>
            <person name="Beeman R.W."/>
            <person name="Lorenzen M."/>
            <person name="Tomoyasu Y."/>
            <person name="Miller S.C."/>
            <person name="Grossmann D."/>
            <person name="Bucher G."/>
        </authorList>
    </citation>
    <scope>NUCLEOTIDE SEQUENCE [LARGE SCALE GENOMIC DNA]</scope>
    <source>
        <strain evidence="1 2">Georgia GA2</strain>
    </source>
</reference>
<proteinExistence type="predicted"/>
<dbReference type="EMBL" id="KQ971307">
    <property type="protein sequence ID" value="EFA10958.1"/>
    <property type="molecule type" value="Genomic_DNA"/>
</dbReference>
<dbReference type="AlphaFoldDB" id="D6W6R2"/>
<reference evidence="1 2" key="2">
    <citation type="journal article" date="2010" name="Nucleic Acids Res.">
        <title>BeetleBase in 2010: revisions to provide comprehensive genomic information for Tribolium castaneum.</title>
        <authorList>
            <person name="Kim H.S."/>
            <person name="Murphy T."/>
            <person name="Xia J."/>
            <person name="Caragea D."/>
            <person name="Park Y."/>
            <person name="Beeman R.W."/>
            <person name="Lorenzen M.D."/>
            <person name="Butcher S."/>
            <person name="Manak J.R."/>
            <person name="Brown S.J."/>
        </authorList>
    </citation>
    <scope>GENOME REANNOTATION</scope>
    <source>
        <strain evidence="1 2">Georgia GA2</strain>
    </source>
</reference>
<protein>
    <submittedName>
        <fullName evidence="1">Uncharacterized protein</fullName>
    </submittedName>
</protein>
<gene>
    <name evidence="1" type="primary">GLEAN_04118</name>
    <name evidence="1" type="ORF">TcasGA2_TC004118</name>
</gene>
<organism evidence="1 2">
    <name type="scientific">Tribolium castaneum</name>
    <name type="common">Red flour beetle</name>
    <dbReference type="NCBI Taxonomy" id="7070"/>
    <lineage>
        <taxon>Eukaryota</taxon>
        <taxon>Metazoa</taxon>
        <taxon>Ecdysozoa</taxon>
        <taxon>Arthropoda</taxon>
        <taxon>Hexapoda</taxon>
        <taxon>Insecta</taxon>
        <taxon>Pterygota</taxon>
        <taxon>Neoptera</taxon>
        <taxon>Endopterygota</taxon>
        <taxon>Coleoptera</taxon>
        <taxon>Polyphaga</taxon>
        <taxon>Cucujiformia</taxon>
        <taxon>Tenebrionidae</taxon>
        <taxon>Tenebrionidae incertae sedis</taxon>
        <taxon>Tribolium</taxon>
    </lineage>
</organism>